<proteinExistence type="predicted"/>
<keyword evidence="4 5" id="KW-0472">Membrane</keyword>
<evidence type="ECO:0000259" key="6">
    <source>
        <dbReference type="PROSITE" id="PS50850"/>
    </source>
</evidence>
<feature type="transmembrane region" description="Helical" evidence="5">
    <location>
        <begin position="148"/>
        <end position="172"/>
    </location>
</feature>
<dbReference type="AlphaFoldDB" id="A0A4P7D4W9"/>
<accession>A0A4P7D4W9</accession>
<feature type="transmembrane region" description="Helical" evidence="5">
    <location>
        <begin position="263"/>
        <end position="287"/>
    </location>
</feature>
<evidence type="ECO:0000256" key="3">
    <source>
        <dbReference type="ARBA" id="ARBA00022989"/>
    </source>
</evidence>
<dbReference type="OrthoDB" id="7066727at2"/>
<feature type="transmembrane region" description="Helical" evidence="5">
    <location>
        <begin position="90"/>
        <end position="109"/>
    </location>
</feature>
<dbReference type="KEGG" id="ppai:E1956_32875"/>
<feature type="transmembrane region" description="Helical" evidence="5">
    <location>
        <begin position="299"/>
        <end position="319"/>
    </location>
</feature>
<dbReference type="InterPro" id="IPR011701">
    <property type="entry name" value="MFS"/>
</dbReference>
<organism evidence="7 8">
    <name type="scientific">Paraburkholderia pallida</name>
    <dbReference type="NCBI Taxonomy" id="2547399"/>
    <lineage>
        <taxon>Bacteria</taxon>
        <taxon>Pseudomonadati</taxon>
        <taxon>Pseudomonadota</taxon>
        <taxon>Betaproteobacteria</taxon>
        <taxon>Burkholderiales</taxon>
        <taxon>Burkholderiaceae</taxon>
        <taxon>Paraburkholderia</taxon>
    </lineage>
</organism>
<comment type="subcellular location">
    <subcellularLocation>
        <location evidence="1">Membrane</location>
        <topology evidence="1">Multi-pass membrane protein</topology>
    </subcellularLocation>
</comment>
<dbReference type="InterPro" id="IPR036259">
    <property type="entry name" value="MFS_trans_sf"/>
</dbReference>
<dbReference type="InterPro" id="IPR005829">
    <property type="entry name" value="Sugar_transporter_CS"/>
</dbReference>
<dbReference type="PROSITE" id="PS50850">
    <property type="entry name" value="MFS"/>
    <property type="match status" value="1"/>
</dbReference>
<dbReference type="PANTHER" id="PTHR23508:SF10">
    <property type="entry name" value="CARBOXYLIC ACID TRANSPORTER PROTEIN HOMOLOG"/>
    <property type="match status" value="1"/>
</dbReference>
<dbReference type="CDD" id="cd17365">
    <property type="entry name" value="MFS_PcaK_like"/>
    <property type="match status" value="1"/>
</dbReference>
<dbReference type="PANTHER" id="PTHR23508">
    <property type="entry name" value="CARBOXYLIC ACID TRANSPORTER PROTEIN HOMOLOG"/>
    <property type="match status" value="1"/>
</dbReference>
<dbReference type="Proteomes" id="UP000295727">
    <property type="component" value="Chromosome 3"/>
</dbReference>
<dbReference type="EMBL" id="CP038150">
    <property type="protein sequence ID" value="QBR01930.1"/>
    <property type="molecule type" value="Genomic_DNA"/>
</dbReference>
<feature type="transmembrane region" description="Helical" evidence="5">
    <location>
        <begin position="417"/>
        <end position="436"/>
    </location>
</feature>
<dbReference type="GO" id="GO:0005886">
    <property type="term" value="C:plasma membrane"/>
    <property type="evidence" value="ECO:0007669"/>
    <property type="project" value="TreeGrafter"/>
</dbReference>
<dbReference type="RefSeq" id="WP_134757062.1">
    <property type="nucleotide sequence ID" value="NZ_CP038150.1"/>
</dbReference>
<dbReference type="GO" id="GO:0046943">
    <property type="term" value="F:carboxylic acid transmembrane transporter activity"/>
    <property type="evidence" value="ECO:0007669"/>
    <property type="project" value="TreeGrafter"/>
</dbReference>
<keyword evidence="2 5" id="KW-0812">Transmembrane</keyword>
<evidence type="ECO:0000256" key="1">
    <source>
        <dbReference type="ARBA" id="ARBA00004141"/>
    </source>
</evidence>
<dbReference type="Gene3D" id="1.20.1250.20">
    <property type="entry name" value="MFS general substrate transporter like domains"/>
    <property type="match status" value="1"/>
</dbReference>
<name>A0A4P7D4W9_9BURK</name>
<evidence type="ECO:0000256" key="5">
    <source>
        <dbReference type="SAM" id="Phobius"/>
    </source>
</evidence>
<dbReference type="PROSITE" id="PS00217">
    <property type="entry name" value="SUGAR_TRANSPORT_2"/>
    <property type="match status" value="1"/>
</dbReference>
<feature type="domain" description="Major facilitator superfamily (MFS) profile" evidence="6">
    <location>
        <begin position="25"/>
        <end position="441"/>
    </location>
</feature>
<feature type="transmembrane region" description="Helical" evidence="5">
    <location>
        <begin position="326"/>
        <end position="344"/>
    </location>
</feature>
<evidence type="ECO:0000313" key="7">
    <source>
        <dbReference type="EMBL" id="QBR01930.1"/>
    </source>
</evidence>
<feature type="transmembrane region" description="Helical" evidence="5">
    <location>
        <begin position="178"/>
        <end position="199"/>
    </location>
</feature>
<evidence type="ECO:0000256" key="2">
    <source>
        <dbReference type="ARBA" id="ARBA00022692"/>
    </source>
</evidence>
<evidence type="ECO:0000313" key="8">
    <source>
        <dbReference type="Proteomes" id="UP000295727"/>
    </source>
</evidence>
<keyword evidence="8" id="KW-1185">Reference proteome</keyword>
<feature type="transmembrane region" description="Helical" evidence="5">
    <location>
        <begin position="21"/>
        <end position="47"/>
    </location>
</feature>
<evidence type="ECO:0000256" key="4">
    <source>
        <dbReference type="ARBA" id="ARBA00023136"/>
    </source>
</evidence>
<gene>
    <name evidence="7" type="ORF">E1956_32875</name>
</gene>
<dbReference type="SUPFAM" id="SSF103473">
    <property type="entry name" value="MFS general substrate transporter"/>
    <property type="match status" value="1"/>
</dbReference>
<dbReference type="InterPro" id="IPR020846">
    <property type="entry name" value="MFS_dom"/>
</dbReference>
<feature type="transmembrane region" description="Helical" evidence="5">
    <location>
        <begin position="59"/>
        <end position="78"/>
    </location>
</feature>
<feature type="transmembrane region" description="Helical" evidence="5">
    <location>
        <begin position="115"/>
        <end position="136"/>
    </location>
</feature>
<sequence>MHPSRVLDIQKFIDAQRLSPCQWLIFCLGFLVMVVDGYDTVAMGFIAPSLVREWGIGRSALGPVMSAALVGVAIGALMTGPVADRFGRKAMLVLSVAWFGAWTLVSGHAQTIGELTAFRFLTGLGLGAAMPNAVTLMSEYAPARVRSLAVNAMFSGFSFGLMAGGVAAAWLIPHVGWRSVLVVGGVVPILLTVPLALLLPESVQFLAARPGTHARVVRILKRIAPQASMDDGTSFDAAAPGVTTPKNAALGLVLSARYQRPTLMLWVAYFMALLTWYLLAGWMPMLFQDSGFGVKNSALMASLLPLGGVLGNLCAGWLMDRWTAQRTIVAAFLLTGVLVLIAGRCAGHPVLLGALLFCCGIVVTAPVTSMAAYAAMLYPTEGRATGVAWMFGIGRFGGVASAFVGAALLGLGWHIDAVFSLLVVPSLVAAGALCAIKPNRADRTVGAETTQETAGQR</sequence>
<reference evidence="7 8" key="1">
    <citation type="submission" date="2019-03" db="EMBL/GenBank/DDBJ databases">
        <title>Paraburkholderia sp. 7MH5, isolated from subtropical forest soil.</title>
        <authorList>
            <person name="Gao Z.-H."/>
            <person name="Qiu L.-H."/>
        </authorList>
    </citation>
    <scope>NUCLEOTIDE SEQUENCE [LARGE SCALE GENOMIC DNA]</scope>
    <source>
        <strain evidence="7 8">7MH5</strain>
    </source>
</reference>
<feature type="transmembrane region" description="Helical" evidence="5">
    <location>
        <begin position="350"/>
        <end position="375"/>
    </location>
</feature>
<protein>
    <submittedName>
        <fullName evidence="7">MFS transporter</fullName>
    </submittedName>
</protein>
<dbReference type="PROSITE" id="PS00216">
    <property type="entry name" value="SUGAR_TRANSPORT_1"/>
    <property type="match status" value="1"/>
</dbReference>
<keyword evidence="3 5" id="KW-1133">Transmembrane helix</keyword>
<dbReference type="Pfam" id="PF07690">
    <property type="entry name" value="MFS_1"/>
    <property type="match status" value="1"/>
</dbReference>
<feature type="transmembrane region" description="Helical" evidence="5">
    <location>
        <begin position="387"/>
        <end position="411"/>
    </location>
</feature>